<name>A0A9N9MYS4_9CUCU</name>
<gene>
    <name evidence="3" type="ORF">CEUTPL_LOCUS13570</name>
</gene>
<keyword evidence="1" id="KW-0472">Membrane</keyword>
<dbReference type="Proteomes" id="UP001152799">
    <property type="component" value="Chromosome 9"/>
</dbReference>
<accession>A0A9N9MYS4</accession>
<keyword evidence="2" id="KW-0732">Signal</keyword>
<dbReference type="EMBL" id="OU892285">
    <property type="protein sequence ID" value="CAG9773172.1"/>
    <property type="molecule type" value="Genomic_DNA"/>
</dbReference>
<evidence type="ECO:0000256" key="2">
    <source>
        <dbReference type="SAM" id="SignalP"/>
    </source>
</evidence>
<feature type="transmembrane region" description="Helical" evidence="1">
    <location>
        <begin position="276"/>
        <end position="297"/>
    </location>
</feature>
<proteinExistence type="predicted"/>
<keyword evidence="1" id="KW-1133">Transmembrane helix</keyword>
<organism evidence="3 4">
    <name type="scientific">Ceutorhynchus assimilis</name>
    <name type="common">cabbage seed weevil</name>
    <dbReference type="NCBI Taxonomy" id="467358"/>
    <lineage>
        <taxon>Eukaryota</taxon>
        <taxon>Metazoa</taxon>
        <taxon>Ecdysozoa</taxon>
        <taxon>Arthropoda</taxon>
        <taxon>Hexapoda</taxon>
        <taxon>Insecta</taxon>
        <taxon>Pterygota</taxon>
        <taxon>Neoptera</taxon>
        <taxon>Endopterygota</taxon>
        <taxon>Coleoptera</taxon>
        <taxon>Polyphaga</taxon>
        <taxon>Cucujiformia</taxon>
        <taxon>Curculionidae</taxon>
        <taxon>Ceutorhynchinae</taxon>
        <taxon>Ceutorhynchus</taxon>
    </lineage>
</organism>
<feature type="signal peptide" evidence="2">
    <location>
        <begin position="1"/>
        <end position="20"/>
    </location>
</feature>
<evidence type="ECO:0000313" key="3">
    <source>
        <dbReference type="EMBL" id="CAG9773172.1"/>
    </source>
</evidence>
<feature type="chain" id="PRO_5040402375" evidence="2">
    <location>
        <begin position="21"/>
        <end position="481"/>
    </location>
</feature>
<evidence type="ECO:0000313" key="4">
    <source>
        <dbReference type="Proteomes" id="UP001152799"/>
    </source>
</evidence>
<keyword evidence="4" id="KW-1185">Reference proteome</keyword>
<dbReference type="AlphaFoldDB" id="A0A9N9MYS4"/>
<protein>
    <submittedName>
        <fullName evidence="3">Uncharacterized protein</fullName>
    </submittedName>
</protein>
<reference evidence="3" key="1">
    <citation type="submission" date="2022-01" db="EMBL/GenBank/DDBJ databases">
        <authorList>
            <person name="King R."/>
        </authorList>
    </citation>
    <scope>NUCLEOTIDE SEQUENCE</scope>
</reference>
<evidence type="ECO:0000256" key="1">
    <source>
        <dbReference type="SAM" id="Phobius"/>
    </source>
</evidence>
<keyword evidence="1" id="KW-0812">Transmembrane</keyword>
<dbReference type="OrthoDB" id="8190413at2759"/>
<sequence>MGVIGLIFGLFLISLSRINAKDACTNQLYLNSLDGNKIRTKPSSFKDCNQISFEGSDKLNSHLGSIRLAAYIQDNKKDYTLNISFLDIKWTRAHLKLYQDSKPETSICKMYSITNQARLPMSQMDDSCFNLNTYNTSVDYVLEFKAELKTDILYKKLIFRFPSVESYENSVALPKRSLFLTVDAPSNHGIILKIQALPFYYNVTYYKVEVFKDKDDKDILLDVRMLKPKSEGMTFDYITYNEEGHYFFKVSAVNDVCPEDVCLKSVSPQVYIKRKYPPLVIGIVGASFIIPFALFILHMWTRRSQLEVETQEQKDTIFLVYNQTPEKHYQIIKSLEKTLKSLTKVQLVTNINEASHVLYICGMHIFEPDATTHKFLVIEANKAVSKMEIFIISFPYSTKEIPPFLKNCLRFNLMEDFSKFIHLFNCDADFENNESYIELDGQVKAAQIQNEPRKIILNMPIIIVTEQSDSDGEPKEADVLL</sequence>